<sequence>MTKQDESASVPVVFYYPAVSLTLKCPSCGLESVITAKEPINRRAKATCGKCKKAFIIQPNVRKLFRKDVDLACKLGLKPFDGEKSKGALSAQLVNVSGSGLGVVAPWKVIDLLSLEVGVSIHVCFAIPKGTTQTVVDIKCVIRNMFPQQGSNKTIIGLEILDNDCAAVKKLAFFLWN</sequence>
<organism evidence="1">
    <name type="scientific">hydrothermal vent metagenome</name>
    <dbReference type="NCBI Taxonomy" id="652676"/>
    <lineage>
        <taxon>unclassified sequences</taxon>
        <taxon>metagenomes</taxon>
        <taxon>ecological metagenomes</taxon>
    </lineage>
</organism>
<name>A0A3B1C4C7_9ZZZZ</name>
<evidence type="ECO:0000313" key="1">
    <source>
        <dbReference type="EMBL" id="VAX18884.1"/>
    </source>
</evidence>
<dbReference type="EMBL" id="UOGC01000081">
    <property type="protein sequence ID" value="VAX18884.1"/>
    <property type="molecule type" value="Genomic_DNA"/>
</dbReference>
<dbReference type="AlphaFoldDB" id="A0A3B1C4C7"/>
<protein>
    <submittedName>
        <fullName evidence="1">Uncharacterized protein</fullName>
    </submittedName>
</protein>
<proteinExistence type="predicted"/>
<dbReference type="Gene3D" id="2.40.10.220">
    <property type="entry name" value="predicted glycosyltransferase like domains"/>
    <property type="match status" value="1"/>
</dbReference>
<reference evidence="1" key="1">
    <citation type="submission" date="2018-06" db="EMBL/GenBank/DDBJ databases">
        <authorList>
            <person name="Zhirakovskaya E."/>
        </authorList>
    </citation>
    <scope>NUCLEOTIDE SEQUENCE</scope>
</reference>
<gene>
    <name evidence="1" type="ORF">MNBD_NITROSPINAE01-1718</name>
</gene>
<accession>A0A3B1C4C7</accession>